<dbReference type="EMBL" id="MK072135">
    <property type="protein sequence ID" value="AYV79178.1"/>
    <property type="molecule type" value="Genomic_DNA"/>
</dbReference>
<gene>
    <name evidence="1" type="ORF">Faunusvirus4_19</name>
</gene>
<sequence length="204" mass="23953">MSEVKAVEIDVNKCIWCLTYYKVYEDLCSMCYLGKQNGFCKMNWQNIGPYVMDLRQKELDAKFAKLDDEVIKMGVCLDEAEYKDIYDTIKMLCVELGCNMRPRLVHNLLIGMMPHQKYFTWHQATQLFKLFTFKTSGKYNISDKEQYELVLCCRVKNNWRITELMSTGLCYYNHNFGSAPSTADNKMHKQYKDVISPCQSKLVD</sequence>
<protein>
    <submittedName>
        <fullName evidence="1">Uncharacterized protein</fullName>
    </submittedName>
</protein>
<name>A0A3G4ZW97_9VIRU</name>
<reference evidence="1" key="1">
    <citation type="submission" date="2018-10" db="EMBL/GenBank/DDBJ databases">
        <title>Hidden diversity of soil giant viruses.</title>
        <authorList>
            <person name="Schulz F."/>
            <person name="Alteio L."/>
            <person name="Goudeau D."/>
            <person name="Ryan E.M."/>
            <person name="Malmstrom R.R."/>
            <person name="Blanchard J."/>
            <person name="Woyke T."/>
        </authorList>
    </citation>
    <scope>NUCLEOTIDE SEQUENCE</scope>
    <source>
        <strain evidence="1">FNV1</strain>
    </source>
</reference>
<evidence type="ECO:0000313" key="1">
    <source>
        <dbReference type="EMBL" id="AYV79178.1"/>
    </source>
</evidence>
<accession>A0A3G4ZW97</accession>
<proteinExistence type="predicted"/>
<organism evidence="1">
    <name type="scientific">Faunusvirus sp</name>
    <dbReference type="NCBI Taxonomy" id="2487766"/>
    <lineage>
        <taxon>Viruses</taxon>
        <taxon>Varidnaviria</taxon>
        <taxon>Bamfordvirae</taxon>
        <taxon>Nucleocytoviricota</taxon>
        <taxon>Megaviricetes</taxon>
        <taxon>Imitervirales</taxon>
        <taxon>Mimiviridae</taxon>
    </lineage>
</organism>